<organism evidence="3 4">
    <name type="scientific">Sellimonas caecigallum</name>
    <dbReference type="NCBI Taxonomy" id="2592333"/>
    <lineage>
        <taxon>Bacteria</taxon>
        <taxon>Bacillati</taxon>
        <taxon>Bacillota</taxon>
        <taxon>Clostridia</taxon>
        <taxon>Lachnospirales</taxon>
        <taxon>Lachnospiraceae</taxon>
        <taxon>Sellimonas</taxon>
    </lineage>
</organism>
<comment type="caution">
    <text evidence="3">The sequence shown here is derived from an EMBL/GenBank/DDBJ whole genome shotgun (WGS) entry which is preliminary data.</text>
</comment>
<feature type="transmembrane region" description="Helical" evidence="1">
    <location>
        <begin position="36"/>
        <end position="57"/>
    </location>
</feature>
<evidence type="ECO:0000313" key="3">
    <source>
        <dbReference type="EMBL" id="MBY0759168.1"/>
    </source>
</evidence>
<dbReference type="InterPro" id="IPR051158">
    <property type="entry name" value="Metallophosphoesterase_sf"/>
</dbReference>
<reference evidence="3 4" key="1">
    <citation type="journal article" date="2020" name="New Microbes New Infect">
        <title>Sellimonas caecigallum sp. nov., description and genome sequence of a new member of the Sellimonas genus isolated from the cecum of feral chicken.</title>
        <authorList>
            <person name="Wongkuna S."/>
            <person name="Ghimire S."/>
            <person name="Antony L."/>
            <person name="Chankhamhaengdecha S."/>
            <person name="Janvilisri T."/>
            <person name="Scaria J."/>
        </authorList>
    </citation>
    <scope>NUCLEOTIDE SEQUENCE [LARGE SCALE GENOMIC DNA]</scope>
    <source>
        <strain evidence="3 4">SW451</strain>
    </source>
</reference>
<dbReference type="PANTHER" id="PTHR31302:SF0">
    <property type="entry name" value="TRANSMEMBRANE PROTEIN WITH METALLOPHOSPHOESTERASE DOMAIN"/>
    <property type="match status" value="1"/>
</dbReference>
<proteinExistence type="predicted"/>
<dbReference type="RefSeq" id="WP_087202025.1">
    <property type="nucleotide sequence ID" value="NZ_CP173660.1"/>
</dbReference>
<evidence type="ECO:0000256" key="1">
    <source>
        <dbReference type="SAM" id="Phobius"/>
    </source>
</evidence>
<keyword evidence="1" id="KW-0812">Transmembrane</keyword>
<feature type="domain" description="Calcineurin-like phosphoesterase" evidence="2">
    <location>
        <begin position="157"/>
        <end position="339"/>
    </location>
</feature>
<protein>
    <submittedName>
        <fullName evidence="3">Metallophosphoesterase</fullName>
    </submittedName>
</protein>
<dbReference type="SUPFAM" id="SSF56300">
    <property type="entry name" value="Metallo-dependent phosphatases"/>
    <property type="match status" value="1"/>
</dbReference>
<feature type="transmembrane region" description="Helical" evidence="1">
    <location>
        <begin position="112"/>
        <end position="132"/>
    </location>
</feature>
<dbReference type="Proteomes" id="UP000779049">
    <property type="component" value="Unassembled WGS sequence"/>
</dbReference>
<feature type="transmembrane region" description="Helical" evidence="1">
    <location>
        <begin position="69"/>
        <end position="91"/>
    </location>
</feature>
<keyword evidence="4" id="KW-1185">Reference proteome</keyword>
<dbReference type="EMBL" id="VIRV01000011">
    <property type="protein sequence ID" value="MBY0759168.1"/>
    <property type="molecule type" value="Genomic_DNA"/>
</dbReference>
<name>A0ABS7L888_9FIRM</name>
<gene>
    <name evidence="3" type="ORF">FLB61_08720</name>
</gene>
<feature type="transmembrane region" description="Helical" evidence="1">
    <location>
        <begin position="6"/>
        <end position="24"/>
    </location>
</feature>
<dbReference type="InterPro" id="IPR004843">
    <property type="entry name" value="Calcineurin-like_PHP"/>
</dbReference>
<dbReference type="Gene3D" id="3.60.21.10">
    <property type="match status" value="1"/>
</dbReference>
<keyword evidence="1" id="KW-0472">Membrane</keyword>
<keyword evidence="1" id="KW-1133">Transmembrane helix</keyword>
<dbReference type="InterPro" id="IPR029052">
    <property type="entry name" value="Metallo-depent_PP-like"/>
</dbReference>
<evidence type="ECO:0000259" key="2">
    <source>
        <dbReference type="Pfam" id="PF00149"/>
    </source>
</evidence>
<sequence length="397" mass="44724">MIALFLSPVYLLVNIYILRWLMRWMGACHHHFKKKWVRTLIITVYMLVSFSLVIAFVCPPGKLQRILKFISNYWLGAMIYIVLVVIIVDVIRLILKRSRRVDQAKLASRRTFVLNGTFCIILIFSVCLYGALNARHIRVTNYDVAIDKKAGDLTSLNIVLAADLHLGYSVGTAQMKQMVQKINAQNPDLVVIAGDIFDNEYEALDDPEELVRILAGIQSTYGTYACYGNHDIQEPILAGFTFHSKGKKVSDPRMDELLAAANIRLLRDETVEIADAFYLHGRPDYERPGRGITKRMSAAEITSSLDPEKPIFVIDHEPRELSELADAGVDLDLCGHTHDGQLFPGNIVTKFFWENSCGYLKKGDMHNIVTSGVGVYGPNMRVATKSEICTIKVHFNS</sequence>
<accession>A0ABS7L888</accession>
<dbReference type="Pfam" id="PF00149">
    <property type="entry name" value="Metallophos"/>
    <property type="match status" value="1"/>
</dbReference>
<evidence type="ECO:0000313" key="4">
    <source>
        <dbReference type="Proteomes" id="UP000779049"/>
    </source>
</evidence>
<dbReference type="PANTHER" id="PTHR31302">
    <property type="entry name" value="TRANSMEMBRANE PROTEIN WITH METALLOPHOSPHOESTERASE DOMAIN-RELATED"/>
    <property type="match status" value="1"/>
</dbReference>